<evidence type="ECO:0000256" key="7">
    <source>
        <dbReference type="SAM" id="SignalP"/>
    </source>
</evidence>
<evidence type="ECO:0000256" key="3">
    <source>
        <dbReference type="ARBA" id="ARBA00022801"/>
    </source>
</evidence>
<dbReference type="AlphaFoldDB" id="A0AAX4IPM1"/>
<dbReference type="InterPro" id="IPR023828">
    <property type="entry name" value="Peptidase_S8_Ser-AS"/>
</dbReference>
<evidence type="ECO:0000313" key="10">
    <source>
        <dbReference type="Proteomes" id="UP001322277"/>
    </source>
</evidence>
<evidence type="ECO:0000313" key="9">
    <source>
        <dbReference type="EMBL" id="WQF85036.1"/>
    </source>
</evidence>
<feature type="active site" description="Charge relay system" evidence="5">
    <location>
        <position position="174"/>
    </location>
</feature>
<feature type="region of interest" description="Disordered" evidence="6">
    <location>
        <begin position="28"/>
        <end position="56"/>
    </location>
</feature>
<feature type="chain" id="PRO_5043904117" evidence="7">
    <location>
        <begin position="20"/>
        <end position="444"/>
    </location>
</feature>
<dbReference type="InterPro" id="IPR036852">
    <property type="entry name" value="Peptidase_S8/S53_dom_sf"/>
</dbReference>
<dbReference type="PANTHER" id="PTHR43806:SF58">
    <property type="entry name" value="ALKALINE PROTEASE 1-RELATED"/>
    <property type="match status" value="1"/>
</dbReference>
<feature type="domain" description="Peptidase S8/S53" evidence="8">
    <location>
        <begin position="166"/>
        <end position="402"/>
    </location>
</feature>
<evidence type="ECO:0000256" key="1">
    <source>
        <dbReference type="ARBA" id="ARBA00011073"/>
    </source>
</evidence>
<keyword evidence="7" id="KW-0732">Signal</keyword>
<dbReference type="PRINTS" id="PR00723">
    <property type="entry name" value="SUBTILISIN"/>
</dbReference>
<dbReference type="InterPro" id="IPR015500">
    <property type="entry name" value="Peptidase_S8_subtilisin-rel"/>
</dbReference>
<organism evidence="9 10">
    <name type="scientific">Colletotrichum destructivum</name>
    <dbReference type="NCBI Taxonomy" id="34406"/>
    <lineage>
        <taxon>Eukaryota</taxon>
        <taxon>Fungi</taxon>
        <taxon>Dikarya</taxon>
        <taxon>Ascomycota</taxon>
        <taxon>Pezizomycotina</taxon>
        <taxon>Sordariomycetes</taxon>
        <taxon>Hypocreomycetidae</taxon>
        <taxon>Glomerellales</taxon>
        <taxon>Glomerellaceae</taxon>
        <taxon>Colletotrichum</taxon>
        <taxon>Colletotrichum destructivum species complex</taxon>
    </lineage>
</organism>
<feature type="active site" description="Charge relay system" evidence="5">
    <location>
        <position position="212"/>
    </location>
</feature>
<keyword evidence="10" id="KW-1185">Reference proteome</keyword>
<dbReference type="PANTHER" id="PTHR43806">
    <property type="entry name" value="PEPTIDASE S8"/>
    <property type="match status" value="1"/>
</dbReference>
<dbReference type="PROSITE" id="PS00138">
    <property type="entry name" value="SUBTILASE_SER"/>
    <property type="match status" value="1"/>
</dbReference>
<dbReference type="Gene3D" id="3.40.50.200">
    <property type="entry name" value="Peptidase S8/S53 domain"/>
    <property type="match status" value="1"/>
</dbReference>
<comment type="similarity">
    <text evidence="1 5">Belongs to the peptidase S8 family.</text>
</comment>
<dbReference type="KEGG" id="cdet:87946552"/>
<evidence type="ECO:0000256" key="6">
    <source>
        <dbReference type="SAM" id="MobiDB-lite"/>
    </source>
</evidence>
<dbReference type="InterPro" id="IPR000209">
    <property type="entry name" value="Peptidase_S8/S53_dom"/>
</dbReference>
<keyword evidence="2 5" id="KW-0645">Protease</keyword>
<reference evidence="10" key="1">
    <citation type="journal article" date="2023" name="bioRxiv">
        <title>Complete genome of the Medicago anthracnose fungus, Colletotrichum destructivum, reveals a mini-chromosome-like region within a core chromosome.</title>
        <authorList>
            <person name="Lapalu N."/>
            <person name="Simon A."/>
            <person name="Lu A."/>
            <person name="Plaumann P.-L."/>
            <person name="Amselem J."/>
            <person name="Pigne S."/>
            <person name="Auger A."/>
            <person name="Koch C."/>
            <person name="Dallery J.-F."/>
            <person name="O'Connell R.J."/>
        </authorList>
    </citation>
    <scope>NUCLEOTIDE SEQUENCE [LARGE SCALE GENOMIC DNA]</scope>
    <source>
        <strain evidence="10">CBS 520.97</strain>
    </source>
</reference>
<proteinExistence type="inferred from homology"/>
<dbReference type="EMBL" id="CP137310">
    <property type="protein sequence ID" value="WQF85036.1"/>
    <property type="molecule type" value="Genomic_DNA"/>
</dbReference>
<dbReference type="SUPFAM" id="SSF52743">
    <property type="entry name" value="Subtilisin-like"/>
    <property type="match status" value="1"/>
</dbReference>
<dbReference type="InterPro" id="IPR050131">
    <property type="entry name" value="Peptidase_S8_subtilisin-like"/>
</dbReference>
<dbReference type="GeneID" id="87946552"/>
<accession>A0AAX4IPM1</accession>
<dbReference type="RefSeq" id="XP_062782259.1">
    <property type="nucleotide sequence ID" value="XM_062926208.1"/>
</dbReference>
<gene>
    <name evidence="9" type="ORF">CDEST_10050</name>
</gene>
<evidence type="ECO:0000256" key="5">
    <source>
        <dbReference type="PROSITE-ProRule" id="PRU01240"/>
    </source>
</evidence>
<evidence type="ECO:0000259" key="8">
    <source>
        <dbReference type="Pfam" id="PF00082"/>
    </source>
</evidence>
<feature type="active site" description="Charge relay system" evidence="5">
    <location>
        <position position="384"/>
    </location>
</feature>
<dbReference type="Pfam" id="PF00082">
    <property type="entry name" value="Peptidase_S8"/>
    <property type="match status" value="1"/>
</dbReference>
<feature type="signal peptide" evidence="7">
    <location>
        <begin position="1"/>
        <end position="19"/>
    </location>
</feature>
<dbReference type="GO" id="GO:0004252">
    <property type="term" value="F:serine-type endopeptidase activity"/>
    <property type="evidence" value="ECO:0007669"/>
    <property type="project" value="UniProtKB-UniRule"/>
</dbReference>
<name>A0AAX4IPM1_9PEZI</name>
<evidence type="ECO:0000256" key="4">
    <source>
        <dbReference type="ARBA" id="ARBA00022825"/>
    </source>
</evidence>
<evidence type="ECO:0000256" key="2">
    <source>
        <dbReference type="ARBA" id="ARBA00022670"/>
    </source>
</evidence>
<dbReference type="Proteomes" id="UP001322277">
    <property type="component" value="Chromosome 6"/>
</dbReference>
<keyword evidence="4 5" id="KW-0720">Serine protease</keyword>
<keyword evidence="3 5" id="KW-0378">Hydrolase</keyword>
<dbReference type="PROSITE" id="PS51892">
    <property type="entry name" value="SUBTILASE"/>
    <property type="match status" value="1"/>
</dbReference>
<feature type="compositionally biased region" description="Polar residues" evidence="6">
    <location>
        <begin position="32"/>
        <end position="42"/>
    </location>
</feature>
<sequence length="444" mass="48573">MTPIRFVTIFIALISLCLSQELHPMASASDVAGSSTGSNNDDPSNRDESSKATRATPASTVDAKYIIWAREGILKEDADSFYNTLVGIVGNKDELSKVRADGVVDRVEADVQLRVERPGGTAAIRKRDNVQRRPSDDRPIIDLRMLSTPPQTPLLDYYAYDDSAGEGITIYMIDSGPFGFEHSELQPMDSSITRENIDVMDRPELIDDNSYHGTCVVSKAVGNKVGVARRANLITIRIDITPGKFRFIKAWETIRDDIKSKGLQGKAVVSSSAVFVATNDLEYNRKTLFELQDLVQSITEMDVPVICPAGNSADKPKGSIEPNTLPAVLAERLPVIVVGSAAVGGTMSRFSQRGRLLTTWAVGEEIQCANRESENGLLTTEGTSVAAPQIAGLAAYFMSHPKFRLQLRPGTVAKDMQSLIRRYSHPRARAFHYPGIAWNGFKPA</sequence>
<protein>
    <submittedName>
        <fullName evidence="9">Peptidase S8/S53 domain, peptidase S8, subtilisin, Ser-active</fullName>
    </submittedName>
</protein>
<dbReference type="GO" id="GO:0006508">
    <property type="term" value="P:proteolysis"/>
    <property type="evidence" value="ECO:0007669"/>
    <property type="project" value="UniProtKB-KW"/>
</dbReference>